<gene>
    <name evidence="3" type="ORF">FHR86_003695</name>
</gene>
<evidence type="ECO:0000313" key="3">
    <source>
        <dbReference type="EMBL" id="NIJ03336.1"/>
    </source>
</evidence>
<dbReference type="PROSITE" id="PS51257">
    <property type="entry name" value="PROKAR_LIPOPROTEIN"/>
    <property type="match status" value="1"/>
</dbReference>
<evidence type="ECO:0000256" key="1">
    <source>
        <dbReference type="ARBA" id="ARBA00022723"/>
    </source>
</evidence>
<feature type="domain" description="HMA" evidence="2">
    <location>
        <begin position="33"/>
        <end position="99"/>
    </location>
</feature>
<accession>A0ABX0TQ82</accession>
<reference evidence="3 4" key="1">
    <citation type="submission" date="2020-03" db="EMBL/GenBank/DDBJ databases">
        <title>Genomic Encyclopedia of Type Strains, Phase III (KMG-III): the genomes of soil and plant-associated and newly described type strains.</title>
        <authorList>
            <person name="Whitman W."/>
        </authorList>
    </citation>
    <scope>NUCLEOTIDE SEQUENCE [LARGE SCALE GENOMIC DNA]</scope>
    <source>
        <strain evidence="3 4">CECT 4207</strain>
    </source>
</reference>
<dbReference type="InterPro" id="IPR006121">
    <property type="entry name" value="HMA_dom"/>
</dbReference>
<protein>
    <submittedName>
        <fullName evidence="3">Copper chaperone CopZ</fullName>
    </submittedName>
</protein>
<keyword evidence="1" id="KW-0479">Metal-binding</keyword>
<organism evidence="3 4">
    <name type="scientific">Paenarthrobacter ilicis</name>
    <dbReference type="NCBI Taxonomy" id="43665"/>
    <lineage>
        <taxon>Bacteria</taxon>
        <taxon>Bacillati</taxon>
        <taxon>Actinomycetota</taxon>
        <taxon>Actinomycetes</taxon>
        <taxon>Micrococcales</taxon>
        <taxon>Micrococcaceae</taxon>
        <taxon>Paenarthrobacter</taxon>
    </lineage>
</organism>
<dbReference type="PROSITE" id="PS01047">
    <property type="entry name" value="HMA_1"/>
    <property type="match status" value="1"/>
</dbReference>
<evidence type="ECO:0000313" key="4">
    <source>
        <dbReference type="Proteomes" id="UP000802392"/>
    </source>
</evidence>
<name>A0ABX0TQ82_9MICC</name>
<dbReference type="EMBL" id="JAAOZD010000011">
    <property type="protein sequence ID" value="NIJ03336.1"/>
    <property type="molecule type" value="Genomic_DNA"/>
</dbReference>
<dbReference type="InterPro" id="IPR017969">
    <property type="entry name" value="Heavy-metal-associated_CS"/>
</dbReference>
<dbReference type="RefSeq" id="WP_043807159.1">
    <property type="nucleotide sequence ID" value="NZ_JAAOZD010000011.1"/>
</dbReference>
<dbReference type="SUPFAM" id="SSF55008">
    <property type="entry name" value="HMA, heavy metal-associated domain"/>
    <property type="match status" value="1"/>
</dbReference>
<dbReference type="Proteomes" id="UP000802392">
    <property type="component" value="Unassembled WGS sequence"/>
</dbReference>
<comment type="caution">
    <text evidence="3">The sequence shown here is derived from an EMBL/GenBank/DDBJ whole genome shotgun (WGS) entry which is preliminary data.</text>
</comment>
<dbReference type="InterPro" id="IPR036163">
    <property type="entry name" value="HMA_dom_sf"/>
</dbReference>
<dbReference type="CDD" id="cd00371">
    <property type="entry name" value="HMA"/>
    <property type="match status" value="1"/>
</dbReference>
<sequence>MQTPSRTELPLTASSSGCGCCSTETPSAPATETGVEYGVEGLTCGGCVASVQRSVSAVDGVESASVDLVPGGVSRLIITGSAEPSAVRDAVTSAGYSLTDS</sequence>
<proteinExistence type="predicted"/>
<dbReference type="PROSITE" id="PS50846">
    <property type="entry name" value="HMA_2"/>
    <property type="match status" value="1"/>
</dbReference>
<keyword evidence="4" id="KW-1185">Reference proteome</keyword>
<dbReference type="Gene3D" id="3.30.70.100">
    <property type="match status" value="1"/>
</dbReference>
<dbReference type="Pfam" id="PF00403">
    <property type="entry name" value="HMA"/>
    <property type="match status" value="1"/>
</dbReference>
<evidence type="ECO:0000259" key="2">
    <source>
        <dbReference type="PROSITE" id="PS50846"/>
    </source>
</evidence>